<comment type="caution">
    <text evidence="1">The sequence shown here is derived from an EMBL/GenBank/DDBJ whole genome shotgun (WGS) entry which is preliminary data.</text>
</comment>
<gene>
    <name evidence="1" type="ORF">AADEFJLK_00015</name>
</gene>
<evidence type="ECO:0008006" key="3">
    <source>
        <dbReference type="Google" id="ProtNLM"/>
    </source>
</evidence>
<dbReference type="Proteomes" id="UP000237423">
    <property type="component" value="Unassembled WGS sequence"/>
</dbReference>
<dbReference type="AlphaFoldDB" id="A0A2S5CQE5"/>
<dbReference type="EMBL" id="PGFZ01000001">
    <property type="protein sequence ID" value="POZ53006.1"/>
    <property type="molecule type" value="Genomic_DNA"/>
</dbReference>
<evidence type="ECO:0000313" key="2">
    <source>
        <dbReference type="Proteomes" id="UP000237423"/>
    </source>
</evidence>
<name>A0A2S5CQE5_9GAMM</name>
<protein>
    <recommendedName>
        <fullName evidence="3">Restriction endonuclease</fullName>
    </recommendedName>
</protein>
<dbReference type="RefSeq" id="WP_146054467.1">
    <property type="nucleotide sequence ID" value="NZ_PGFZ01000001.1"/>
</dbReference>
<organism evidence="1 2">
    <name type="scientific">Methylovulum psychrotolerans</name>
    <dbReference type="NCBI Taxonomy" id="1704499"/>
    <lineage>
        <taxon>Bacteria</taxon>
        <taxon>Pseudomonadati</taxon>
        <taxon>Pseudomonadota</taxon>
        <taxon>Gammaproteobacteria</taxon>
        <taxon>Methylococcales</taxon>
        <taxon>Methylococcaceae</taxon>
        <taxon>Methylovulum</taxon>
    </lineage>
</organism>
<accession>A0A2S5CQE5</accession>
<evidence type="ECO:0000313" key="1">
    <source>
        <dbReference type="EMBL" id="POZ53006.1"/>
    </source>
</evidence>
<sequence length="228" mass="26543">MILSKRRNRMVEDVERSLALLRSETGINWINAEFANGKGNRKVENRLNRAFLFCLRNVFQQYTIVQELPIQPKTDTPYSPSEEKKPDFSFFSLELNDDLHEGVYFHIECKRLGSATSRSWNYNEAYVNNGIRRFTTDEFCYGIDRAMGAMVGYIEDMAFEDILMHVNTEIAAKLTVDPLTKHSPDWQEQATTRLGHTFDRPFEKSPFTLHHLWLDLRGCYPRKVPPAA</sequence>
<proteinExistence type="predicted"/>
<reference evidence="1 2" key="1">
    <citation type="submission" date="2017-11" db="EMBL/GenBank/DDBJ databases">
        <title>Draft Genome Sequence of Methylobacter psychrotolerans Sph1T, an Obligate Methanotroph from Low-Temperature Environments.</title>
        <authorList>
            <person name="Oshkin I.Y."/>
            <person name="Miroshnikov K."/>
            <person name="Belova S.E."/>
            <person name="Korzhenkov A."/>
            <person name="Toshchakov S.V."/>
            <person name="Dedysh S.N."/>
        </authorList>
    </citation>
    <scope>NUCLEOTIDE SEQUENCE [LARGE SCALE GENOMIC DNA]</scope>
    <source>
        <strain evidence="1 2">Sph1</strain>
    </source>
</reference>